<reference evidence="2" key="1">
    <citation type="submission" date="2018-05" db="EMBL/GenBank/DDBJ databases">
        <authorList>
            <person name="Lanie J.A."/>
            <person name="Ng W.-L."/>
            <person name="Kazmierczak K.M."/>
            <person name="Andrzejewski T.M."/>
            <person name="Davidsen T.M."/>
            <person name="Wayne K.J."/>
            <person name="Tettelin H."/>
            <person name="Glass J.I."/>
            <person name="Rusch D."/>
            <person name="Podicherti R."/>
            <person name="Tsui H.-C.T."/>
            <person name="Winkler M.E."/>
        </authorList>
    </citation>
    <scope>NUCLEOTIDE SEQUENCE</scope>
</reference>
<organism evidence="2">
    <name type="scientific">marine metagenome</name>
    <dbReference type="NCBI Taxonomy" id="408172"/>
    <lineage>
        <taxon>unclassified sequences</taxon>
        <taxon>metagenomes</taxon>
        <taxon>ecological metagenomes</taxon>
    </lineage>
</organism>
<dbReference type="InterPro" id="IPR013766">
    <property type="entry name" value="Thioredoxin_domain"/>
</dbReference>
<gene>
    <name evidence="2" type="ORF">METZ01_LOCUS104365</name>
</gene>
<evidence type="ECO:0000259" key="1">
    <source>
        <dbReference type="PROSITE" id="PS51352"/>
    </source>
</evidence>
<dbReference type="InterPro" id="IPR050553">
    <property type="entry name" value="Thioredoxin_ResA/DsbE_sf"/>
</dbReference>
<dbReference type="InterPro" id="IPR000866">
    <property type="entry name" value="AhpC/TSA"/>
</dbReference>
<dbReference type="PANTHER" id="PTHR42852:SF17">
    <property type="entry name" value="THIOREDOXIN-LIKE PROTEIN HI_1115"/>
    <property type="match status" value="1"/>
</dbReference>
<dbReference type="EMBL" id="UINC01011712">
    <property type="protein sequence ID" value="SVA51511.1"/>
    <property type="molecule type" value="Genomic_DNA"/>
</dbReference>
<name>A0A381WGT8_9ZZZZ</name>
<dbReference type="PROSITE" id="PS51352">
    <property type="entry name" value="THIOREDOXIN_2"/>
    <property type="match status" value="1"/>
</dbReference>
<dbReference type="GO" id="GO:0016209">
    <property type="term" value="F:antioxidant activity"/>
    <property type="evidence" value="ECO:0007669"/>
    <property type="project" value="InterPro"/>
</dbReference>
<dbReference type="InterPro" id="IPR017937">
    <property type="entry name" value="Thioredoxin_CS"/>
</dbReference>
<evidence type="ECO:0000313" key="2">
    <source>
        <dbReference type="EMBL" id="SVA51511.1"/>
    </source>
</evidence>
<dbReference type="CDD" id="cd02966">
    <property type="entry name" value="TlpA_like_family"/>
    <property type="match status" value="1"/>
</dbReference>
<dbReference type="Gene3D" id="3.40.30.10">
    <property type="entry name" value="Glutaredoxin"/>
    <property type="match status" value="1"/>
</dbReference>
<dbReference type="Pfam" id="PF00578">
    <property type="entry name" value="AhpC-TSA"/>
    <property type="match status" value="1"/>
</dbReference>
<accession>A0A381WGT8</accession>
<protein>
    <recommendedName>
        <fullName evidence="1">Thioredoxin domain-containing protein</fullName>
    </recommendedName>
</protein>
<dbReference type="SUPFAM" id="SSF52833">
    <property type="entry name" value="Thioredoxin-like"/>
    <property type="match status" value="1"/>
</dbReference>
<dbReference type="InterPro" id="IPR036249">
    <property type="entry name" value="Thioredoxin-like_sf"/>
</dbReference>
<dbReference type="GO" id="GO:0016491">
    <property type="term" value="F:oxidoreductase activity"/>
    <property type="evidence" value="ECO:0007669"/>
    <property type="project" value="InterPro"/>
</dbReference>
<feature type="domain" description="Thioredoxin" evidence="1">
    <location>
        <begin position="19"/>
        <end position="163"/>
    </location>
</feature>
<sequence>MKKFLIILVFGSQFIIAENERLNHVPNIKLKMINGEKIQLYDFFNEGPLLVDFWATWCAPCKKEMIHLDRFHRTYTDRGFNVLTINQDTPRSLSKVKSYVRSKKFTFHVAIDPNQQISKKLNAVLLPTTILVNREGKVLWRHQGYILGDEVEIEEQILHALKSDSLSVSLSVQDSLSVTPSTE</sequence>
<dbReference type="PANTHER" id="PTHR42852">
    <property type="entry name" value="THIOL:DISULFIDE INTERCHANGE PROTEIN DSBE"/>
    <property type="match status" value="1"/>
</dbReference>
<dbReference type="AlphaFoldDB" id="A0A381WGT8"/>
<proteinExistence type="predicted"/>
<dbReference type="PROSITE" id="PS00194">
    <property type="entry name" value="THIOREDOXIN_1"/>
    <property type="match status" value="1"/>
</dbReference>